<reference evidence="4 5" key="1">
    <citation type="submission" date="2019-11" db="EMBL/GenBank/DDBJ databases">
        <authorList>
            <person name="Cao P."/>
        </authorList>
    </citation>
    <scope>NUCLEOTIDE SEQUENCE [LARGE SCALE GENOMIC DNA]</scope>
    <source>
        <strain evidence="4 5">NEAU-AAG5</strain>
    </source>
</reference>
<dbReference type="PANTHER" id="PTHR35176">
    <property type="entry name" value="HEME OXYGENASE HI_0854-RELATED"/>
    <property type="match status" value="1"/>
</dbReference>
<dbReference type="Proteomes" id="UP000432015">
    <property type="component" value="Unassembled WGS sequence"/>
</dbReference>
<dbReference type="InterPro" id="IPR011576">
    <property type="entry name" value="Pyridox_Oxase_N"/>
</dbReference>
<protein>
    <submittedName>
        <fullName evidence="4">PPOX class F420-dependent oxidoreductase</fullName>
        <ecNumber evidence="4">1.-.-.-</ecNumber>
    </submittedName>
</protein>
<evidence type="ECO:0000256" key="2">
    <source>
        <dbReference type="SAM" id="MobiDB-lite"/>
    </source>
</evidence>
<dbReference type="EC" id="1.-.-.-" evidence="4"/>
<dbReference type="NCBIfam" id="TIGR04023">
    <property type="entry name" value="PPOX_MSMEG_5819"/>
    <property type="match status" value="1"/>
</dbReference>
<evidence type="ECO:0000313" key="5">
    <source>
        <dbReference type="Proteomes" id="UP000432015"/>
    </source>
</evidence>
<keyword evidence="5" id="KW-1185">Reference proteome</keyword>
<feature type="region of interest" description="Disordered" evidence="2">
    <location>
        <begin position="132"/>
        <end position="154"/>
    </location>
</feature>
<dbReference type="SUPFAM" id="SSF50475">
    <property type="entry name" value="FMN-binding split barrel"/>
    <property type="match status" value="1"/>
</dbReference>
<accession>A0A7K1L473</accession>
<dbReference type="PANTHER" id="PTHR35176:SF6">
    <property type="entry name" value="HEME OXYGENASE HI_0854-RELATED"/>
    <property type="match status" value="1"/>
</dbReference>
<name>A0A7K1L473_9ACTN</name>
<dbReference type="EMBL" id="WOFH01000007">
    <property type="protein sequence ID" value="MUN39217.1"/>
    <property type="molecule type" value="Genomic_DNA"/>
</dbReference>
<dbReference type="GO" id="GO:0005829">
    <property type="term" value="C:cytosol"/>
    <property type="evidence" value="ECO:0007669"/>
    <property type="project" value="TreeGrafter"/>
</dbReference>
<feature type="domain" description="Pyridoxamine 5'-phosphate oxidase N-terminal" evidence="3">
    <location>
        <begin position="11"/>
        <end position="102"/>
    </location>
</feature>
<evidence type="ECO:0000256" key="1">
    <source>
        <dbReference type="ARBA" id="ARBA00023002"/>
    </source>
</evidence>
<dbReference type="Gene3D" id="2.30.110.10">
    <property type="entry name" value="Electron Transport, Fmn-binding Protein, Chain A"/>
    <property type="match status" value="1"/>
</dbReference>
<sequence>MTNPFTEPETAYLAGQALGRLSTIGPDGEPHVRPVGFRLNDDGTIDIGGPDNAASRKYRNIQADPRVSFLVDDLTAPDDPDAVKPGWGRGVEVRGRAEFVKGRMHIGEGYFSDDLIRIRPVRVISWHLDPAGPDQHARTVAPPDTGALGSVNAG</sequence>
<evidence type="ECO:0000259" key="3">
    <source>
        <dbReference type="Pfam" id="PF01243"/>
    </source>
</evidence>
<dbReference type="InterPro" id="IPR012349">
    <property type="entry name" value="Split_barrel_FMN-bd"/>
</dbReference>
<dbReference type="Pfam" id="PF01243">
    <property type="entry name" value="PNPOx_N"/>
    <property type="match status" value="1"/>
</dbReference>
<dbReference type="GO" id="GO:0016627">
    <property type="term" value="F:oxidoreductase activity, acting on the CH-CH group of donors"/>
    <property type="evidence" value="ECO:0007669"/>
    <property type="project" value="TreeGrafter"/>
</dbReference>
<gene>
    <name evidence="4" type="ORF">GNZ18_21825</name>
</gene>
<keyword evidence="1 4" id="KW-0560">Oxidoreductase</keyword>
<dbReference type="InterPro" id="IPR024031">
    <property type="entry name" value="MSMEG_5819/OxyR"/>
</dbReference>
<evidence type="ECO:0000313" key="4">
    <source>
        <dbReference type="EMBL" id="MUN39217.1"/>
    </source>
</evidence>
<dbReference type="GO" id="GO:0070967">
    <property type="term" value="F:coenzyme F420 binding"/>
    <property type="evidence" value="ECO:0007669"/>
    <property type="project" value="TreeGrafter"/>
</dbReference>
<organism evidence="4 5">
    <name type="scientific">Actinomadura litoris</name>
    <dbReference type="NCBI Taxonomy" id="2678616"/>
    <lineage>
        <taxon>Bacteria</taxon>
        <taxon>Bacillati</taxon>
        <taxon>Actinomycetota</taxon>
        <taxon>Actinomycetes</taxon>
        <taxon>Streptosporangiales</taxon>
        <taxon>Thermomonosporaceae</taxon>
        <taxon>Actinomadura</taxon>
    </lineage>
</organism>
<dbReference type="AlphaFoldDB" id="A0A7K1L473"/>
<proteinExistence type="predicted"/>
<comment type="caution">
    <text evidence="4">The sequence shown here is derived from an EMBL/GenBank/DDBJ whole genome shotgun (WGS) entry which is preliminary data.</text>
</comment>
<dbReference type="InterPro" id="IPR052019">
    <property type="entry name" value="F420H2_bilvrd_red/Heme_oxyg"/>
</dbReference>
<dbReference type="RefSeq" id="WP_156218366.1">
    <property type="nucleotide sequence ID" value="NZ_WOFH01000007.1"/>
</dbReference>